<protein>
    <submittedName>
        <fullName evidence="1">Uncharacterized protein</fullName>
    </submittedName>
</protein>
<evidence type="ECO:0000313" key="1">
    <source>
        <dbReference type="EMBL" id="SBR96063.1"/>
    </source>
</evidence>
<reference evidence="1" key="2">
    <citation type="submission" date="2016-06" db="EMBL/GenBank/DDBJ databases">
        <title>The genome of a short-lived fish provides insights into sex chromosome evolution and the genetic control of aging.</title>
        <authorList>
            <person name="Reichwald K."/>
            <person name="Felder M."/>
            <person name="Petzold A."/>
            <person name="Koch P."/>
            <person name="Groth M."/>
            <person name="Platzer M."/>
        </authorList>
    </citation>
    <scope>NUCLEOTIDE SEQUENCE</scope>
    <source>
        <tissue evidence="1">Brain</tissue>
    </source>
</reference>
<name>A0A1A8QS32_9TELE</name>
<accession>A0A1A8QS32</accession>
<reference evidence="1" key="1">
    <citation type="submission" date="2016-05" db="EMBL/GenBank/DDBJ databases">
        <authorList>
            <person name="Lavstsen T."/>
            <person name="Jespersen J.S."/>
        </authorList>
    </citation>
    <scope>NUCLEOTIDE SEQUENCE</scope>
    <source>
        <tissue evidence="1">Brain</tissue>
    </source>
</reference>
<gene>
    <name evidence="1" type="primary">Nfu_g_1_026083</name>
</gene>
<sequence>MQDFKEVCQRMGFEGFEWMLERCRAKLKKRTDQYRKVKDRNNRSGNGRNSWRTYYMLDAIYNHRPANRGSEADLDSETRGHVWSWSLL</sequence>
<dbReference type="EMBL" id="HAEI01006085">
    <property type="protein sequence ID" value="SBR96063.1"/>
    <property type="molecule type" value="Transcribed_RNA"/>
</dbReference>
<organism evidence="1">
    <name type="scientific">Nothobranchius rachovii</name>
    <name type="common">bluefin notho</name>
    <dbReference type="NCBI Taxonomy" id="451742"/>
    <lineage>
        <taxon>Eukaryota</taxon>
        <taxon>Metazoa</taxon>
        <taxon>Chordata</taxon>
        <taxon>Craniata</taxon>
        <taxon>Vertebrata</taxon>
        <taxon>Euteleostomi</taxon>
        <taxon>Actinopterygii</taxon>
        <taxon>Neopterygii</taxon>
        <taxon>Teleostei</taxon>
        <taxon>Neoteleostei</taxon>
        <taxon>Acanthomorphata</taxon>
        <taxon>Ovalentaria</taxon>
        <taxon>Atherinomorphae</taxon>
        <taxon>Cyprinodontiformes</taxon>
        <taxon>Nothobranchiidae</taxon>
        <taxon>Nothobranchius</taxon>
    </lineage>
</organism>
<feature type="non-terminal residue" evidence="1">
    <location>
        <position position="88"/>
    </location>
</feature>
<proteinExistence type="predicted"/>
<dbReference type="AlphaFoldDB" id="A0A1A8QS32"/>